<dbReference type="EMBL" id="LFML01000015">
    <property type="protein sequence ID" value="KMO99084.1"/>
    <property type="molecule type" value="Genomic_DNA"/>
</dbReference>
<evidence type="ECO:0000313" key="3">
    <source>
        <dbReference type="Proteomes" id="UP000035932"/>
    </source>
</evidence>
<protein>
    <submittedName>
        <fullName evidence="2">Uncharacterized protein</fullName>
    </submittedName>
</protein>
<dbReference type="STRING" id="66430.ACS04_03750"/>
<keyword evidence="3" id="KW-1185">Reference proteome</keyword>
<feature type="region of interest" description="Disordered" evidence="1">
    <location>
        <begin position="1"/>
        <end position="26"/>
    </location>
</feature>
<evidence type="ECO:0000256" key="1">
    <source>
        <dbReference type="SAM" id="MobiDB-lite"/>
    </source>
</evidence>
<evidence type="ECO:0000313" key="2">
    <source>
        <dbReference type="EMBL" id="KMO99084.1"/>
    </source>
</evidence>
<proteinExistence type="predicted"/>
<feature type="compositionally biased region" description="Polar residues" evidence="1">
    <location>
        <begin position="1"/>
        <end position="10"/>
    </location>
</feature>
<dbReference type="Proteomes" id="UP000035932">
    <property type="component" value="Unassembled WGS sequence"/>
</dbReference>
<dbReference type="PATRIC" id="fig|66430.4.peg.2106"/>
<dbReference type="AlphaFoldDB" id="A0A0J6XUL7"/>
<dbReference type="RefSeq" id="WP_030159484.1">
    <property type="nucleotide sequence ID" value="NZ_JBEZIN010000039.1"/>
</dbReference>
<comment type="caution">
    <text evidence="2">The sequence shown here is derived from an EMBL/GenBank/DDBJ whole genome shotgun (WGS) entry which is preliminary data.</text>
</comment>
<name>A0A0J6XUL7_9ACTN</name>
<sequence>MDSESGQQPNRPAKLFSGGERPYDPEDLVMVQGMEPTPERLEKARQLIEKEGPQVIERYLP</sequence>
<gene>
    <name evidence="2" type="ORF">ACS04_03750</name>
</gene>
<organism evidence="2 3">
    <name type="scientific">Streptomyces roseus</name>
    <dbReference type="NCBI Taxonomy" id="66430"/>
    <lineage>
        <taxon>Bacteria</taxon>
        <taxon>Bacillati</taxon>
        <taxon>Actinomycetota</taxon>
        <taxon>Actinomycetes</taxon>
        <taxon>Kitasatosporales</taxon>
        <taxon>Streptomycetaceae</taxon>
        <taxon>Streptomyces</taxon>
    </lineage>
</organism>
<accession>A0A0J6XUL7</accession>
<reference evidence="2 3" key="1">
    <citation type="submission" date="2015-06" db="EMBL/GenBank/DDBJ databases">
        <title>Recapitulation of the evolution of biosynthetic gene clusters reveals hidden chemical diversity on bacterial genomes.</title>
        <authorList>
            <person name="Cruz-Morales P."/>
            <person name="Martinez-Guerrero C."/>
            <person name="Morales-Escalante M.A."/>
            <person name="Yanez-Guerra L.A."/>
            <person name="Kopp J.F."/>
            <person name="Feldmann J."/>
            <person name="Ramos-Aboites H.E."/>
            <person name="Barona-Gomez F."/>
        </authorList>
    </citation>
    <scope>NUCLEOTIDE SEQUENCE [LARGE SCALE GENOMIC DNA]</scope>
    <source>
        <strain evidence="2 3">ATCC 31245</strain>
    </source>
</reference>
<dbReference type="OrthoDB" id="3400680at2"/>